<dbReference type="PROSITE" id="PS00560">
    <property type="entry name" value="CARBOXYPEPT_SER_HIS"/>
    <property type="match status" value="1"/>
</dbReference>
<dbReference type="PANTHER" id="PTHR11802">
    <property type="entry name" value="SERINE PROTEASE FAMILY S10 SERINE CARBOXYPEPTIDASE"/>
    <property type="match status" value="1"/>
</dbReference>
<feature type="non-terminal residue" evidence="8">
    <location>
        <position position="1"/>
    </location>
</feature>
<dbReference type="PRINTS" id="PR00724">
    <property type="entry name" value="CRBOXYPTASEC"/>
</dbReference>
<evidence type="ECO:0000313" key="9">
    <source>
        <dbReference type="Proteomes" id="UP000044602"/>
    </source>
</evidence>
<proteinExistence type="inferred from homology"/>
<dbReference type="InterPro" id="IPR001563">
    <property type="entry name" value="Peptidase_S10"/>
</dbReference>
<dbReference type="EMBL" id="CVQH01009113">
    <property type="protein sequence ID" value="CRK18049.1"/>
    <property type="molecule type" value="Genomic_DNA"/>
</dbReference>
<dbReference type="PANTHER" id="PTHR11802:SF189">
    <property type="entry name" value="CARBOXYPEPTIDASE"/>
    <property type="match status" value="1"/>
</dbReference>
<accession>A0A0G4L7U8</accession>
<dbReference type="Proteomes" id="UP000044602">
    <property type="component" value="Unassembled WGS sequence"/>
</dbReference>
<dbReference type="GO" id="GO:0006508">
    <property type="term" value="P:proteolysis"/>
    <property type="evidence" value="ECO:0007669"/>
    <property type="project" value="UniProtKB-KW"/>
</dbReference>
<keyword evidence="6" id="KW-0325">Glycoprotein</keyword>
<dbReference type="AlphaFoldDB" id="A0A0G4L7U8"/>
<dbReference type="Gene3D" id="3.40.50.1820">
    <property type="entry name" value="alpha/beta hydrolase"/>
    <property type="match status" value="1"/>
</dbReference>
<feature type="chain" id="PRO_5002565885" description="Carboxypeptidase" evidence="7">
    <location>
        <begin position="31"/>
        <end position="625"/>
    </location>
</feature>
<keyword evidence="5" id="KW-0378">Hydrolase</keyword>
<keyword evidence="3" id="KW-0645">Protease</keyword>
<dbReference type="STRING" id="100787.A0A0G4L7U8"/>
<keyword evidence="4 7" id="KW-0732">Signal</keyword>
<sequence>DVAFTQKPNMRTSFVFNGISALLSITGVAAAPATNGKNDDKACSSGPKPRVSVKQVSNFCETTPGVKSYSGYVMLPPSTNYPFEQNIFFWLFESRSRPKSDPLTVWINGGPGSPSTDQALGSNGPCRVQPDSKTTKLNADSWNNKANLLYIDQPVQTGFSYNNVTPGRLGLIGGFVYPEGTPVPDYETVLFNGSFSTQDPSQTLNTTQSIARVLWDFMQVWQGEKKLKDYVRPSINLWSQSYGGHYVPAIATYFEAQSKLAAAGKLPPNPRICSRAKSIRIATAGIIAPFIDIVGQFADLEFALNNTYGIEIFDPVTVEDLVEQAEAPGGCFDLIDDCRNITNRLDPEGWGNAPEGWGNAPEVYPVCNNAFFTCYTLIERRYEATGRDSFDITQPAAAQFPPPYAFGFLNRQNTQSRLGVPVNYTAYSPSIQYPFFATGDFLLSFAPHVERLLAADIPVHLIHGDRDWRANWIGGEAVALALAHRNRARFAAAGYAPLSVPGVPAGKAGHVRQAGRLSFSVVTNAGHEIPYYQPATAYAIYQRAIEGRDVATGKKAIGNGDKYATSGPKDIRGARTPLPAKAPVFCYTASTPIVPGQCTDAQIAALADGTAVVKDFVVVQPAWSG</sequence>
<reference evidence="8 9" key="1">
    <citation type="submission" date="2015-05" db="EMBL/GenBank/DDBJ databases">
        <authorList>
            <person name="Wang D.B."/>
            <person name="Wang M."/>
        </authorList>
    </citation>
    <scope>NUCLEOTIDE SEQUENCE [LARGE SCALE GENOMIC DNA]</scope>
    <source>
        <strain evidence="8">VL1</strain>
    </source>
</reference>
<evidence type="ECO:0000256" key="3">
    <source>
        <dbReference type="ARBA" id="ARBA00022670"/>
    </source>
</evidence>
<gene>
    <name evidence="8" type="ORF">BN1708_012220</name>
</gene>
<dbReference type="InterPro" id="IPR033124">
    <property type="entry name" value="Ser_caboxypep_his_AS"/>
</dbReference>
<keyword evidence="9" id="KW-1185">Reference proteome</keyword>
<keyword evidence="2" id="KW-0121">Carboxypeptidase</keyword>
<protein>
    <recommendedName>
        <fullName evidence="10">Carboxypeptidase</fullName>
    </recommendedName>
</protein>
<dbReference type="Pfam" id="PF00450">
    <property type="entry name" value="Peptidase_S10"/>
    <property type="match status" value="1"/>
</dbReference>
<dbReference type="GO" id="GO:0004185">
    <property type="term" value="F:serine-type carboxypeptidase activity"/>
    <property type="evidence" value="ECO:0007669"/>
    <property type="project" value="InterPro"/>
</dbReference>
<evidence type="ECO:0000256" key="2">
    <source>
        <dbReference type="ARBA" id="ARBA00022645"/>
    </source>
</evidence>
<evidence type="ECO:0000313" key="8">
    <source>
        <dbReference type="EMBL" id="CRK18049.1"/>
    </source>
</evidence>
<feature type="signal peptide" evidence="7">
    <location>
        <begin position="1"/>
        <end position="30"/>
    </location>
</feature>
<dbReference type="SUPFAM" id="SSF53474">
    <property type="entry name" value="alpha/beta-Hydrolases"/>
    <property type="match status" value="1"/>
</dbReference>
<evidence type="ECO:0000256" key="4">
    <source>
        <dbReference type="ARBA" id="ARBA00022729"/>
    </source>
</evidence>
<dbReference type="InterPro" id="IPR029058">
    <property type="entry name" value="AB_hydrolase_fold"/>
</dbReference>
<evidence type="ECO:0000256" key="7">
    <source>
        <dbReference type="SAM" id="SignalP"/>
    </source>
</evidence>
<dbReference type="GO" id="GO:0000324">
    <property type="term" value="C:fungal-type vacuole"/>
    <property type="evidence" value="ECO:0007669"/>
    <property type="project" value="TreeGrafter"/>
</dbReference>
<evidence type="ECO:0000256" key="1">
    <source>
        <dbReference type="ARBA" id="ARBA00009431"/>
    </source>
</evidence>
<evidence type="ECO:0000256" key="6">
    <source>
        <dbReference type="ARBA" id="ARBA00023180"/>
    </source>
</evidence>
<evidence type="ECO:0000256" key="5">
    <source>
        <dbReference type="ARBA" id="ARBA00022801"/>
    </source>
</evidence>
<name>A0A0G4L7U8_VERLO</name>
<evidence type="ECO:0008006" key="10">
    <source>
        <dbReference type="Google" id="ProtNLM"/>
    </source>
</evidence>
<comment type="similarity">
    <text evidence="1">Belongs to the peptidase S10 family.</text>
</comment>
<organism evidence="8 9">
    <name type="scientific">Verticillium longisporum</name>
    <name type="common">Verticillium dahliae var. longisporum</name>
    <dbReference type="NCBI Taxonomy" id="100787"/>
    <lineage>
        <taxon>Eukaryota</taxon>
        <taxon>Fungi</taxon>
        <taxon>Dikarya</taxon>
        <taxon>Ascomycota</taxon>
        <taxon>Pezizomycotina</taxon>
        <taxon>Sordariomycetes</taxon>
        <taxon>Hypocreomycetidae</taxon>
        <taxon>Glomerellales</taxon>
        <taxon>Plectosphaerellaceae</taxon>
        <taxon>Verticillium</taxon>
    </lineage>
</organism>